<evidence type="ECO:0000256" key="5">
    <source>
        <dbReference type="ARBA" id="ARBA00022723"/>
    </source>
</evidence>
<evidence type="ECO:0000256" key="6">
    <source>
        <dbReference type="ARBA" id="ARBA00022801"/>
    </source>
</evidence>
<gene>
    <name evidence="11" type="ORF">GSY69_12680</name>
</gene>
<evidence type="ECO:0000256" key="1">
    <source>
        <dbReference type="ARBA" id="ARBA00001424"/>
    </source>
</evidence>
<dbReference type="PANTHER" id="PTHR43226:SF4">
    <property type="entry name" value="XAA-PRO AMINOPEPTIDASE 3"/>
    <property type="match status" value="1"/>
</dbReference>
<sequence length="532" mass="57071">MSNPETPATPEPIDPSAAAPPAAGEPELDERVNNRSRRPASAAFRDFVAAGWDTSAQEAEPLAAAAFTPARRAAVSARFPGERIVVPAGPLKVRSNDTDYRFRAHSAFIHLTGLETDSEPDSVLVMEPTDDGHEATFYFRPRAGFDTEEFFSDSRYGEYWVGPRDDLRTMSVRTGIACRDSAEAPEAIAKDLGSISVRLVRAADEAVQTQVDEARAQVQADLEAARAGDDELAEFLSELRLIKDSHEVDALREAVAITREGFDRVVAALPAALADERGERVIETAFETAARTAGNGVGYDTIAAAGDHACTLHWIKNTGRVSPGDLVLVDAGAEADSLYTADVTRTLPVDGTFTPVQAKVYDAVLEAADAAFARAAEHATRPVIFAEVHDAAMEVLAHRLEEFGLLPVTAEQALSPEGQQHRRWMVHGTSHHLGLDVHDCAQARADMYLGARLEPGMVFTIEPGLYFKAADLLIPAEFRGIGVRIEDDVLVTPDGVENLSAAFPRTRAEVEAWVRGAGRAGSTAAGSAAARA</sequence>
<reference evidence="11 12" key="1">
    <citation type="submission" date="2020-01" db="EMBL/GenBank/DDBJ databases">
        <authorList>
            <person name="Deng T."/>
        </authorList>
    </citation>
    <scope>NUCLEOTIDE SEQUENCE [LARGE SCALE GENOMIC DNA]</scope>
    <source>
        <strain evidence="11 12">5221</strain>
    </source>
</reference>
<dbReference type="AlphaFoldDB" id="A0A6N9HB46"/>
<dbReference type="GO" id="GO:0030145">
    <property type="term" value="F:manganese ion binding"/>
    <property type="evidence" value="ECO:0007669"/>
    <property type="project" value="InterPro"/>
</dbReference>
<dbReference type="PANTHER" id="PTHR43226">
    <property type="entry name" value="XAA-PRO AMINOPEPTIDASE 3"/>
    <property type="match status" value="1"/>
</dbReference>
<dbReference type="Pfam" id="PF05195">
    <property type="entry name" value="AMP_N"/>
    <property type="match status" value="1"/>
</dbReference>
<organism evidence="11 12">
    <name type="scientific">Brevibacterium rongguiense</name>
    <dbReference type="NCBI Taxonomy" id="2695267"/>
    <lineage>
        <taxon>Bacteria</taxon>
        <taxon>Bacillati</taxon>
        <taxon>Actinomycetota</taxon>
        <taxon>Actinomycetes</taxon>
        <taxon>Micrococcales</taxon>
        <taxon>Brevibacteriaceae</taxon>
        <taxon>Brevibacterium</taxon>
    </lineage>
</organism>
<feature type="region of interest" description="Disordered" evidence="9">
    <location>
        <begin position="1"/>
        <end position="37"/>
    </location>
</feature>
<feature type="compositionally biased region" description="Low complexity" evidence="9">
    <location>
        <begin position="14"/>
        <end position="25"/>
    </location>
</feature>
<dbReference type="SMART" id="SM01011">
    <property type="entry name" value="AMP_N"/>
    <property type="match status" value="1"/>
</dbReference>
<dbReference type="InterPro" id="IPR007865">
    <property type="entry name" value="Aminopep_P_N"/>
</dbReference>
<keyword evidence="7" id="KW-0464">Manganese</keyword>
<dbReference type="Gene3D" id="3.40.350.10">
    <property type="entry name" value="Creatinase/prolidase N-terminal domain"/>
    <property type="match status" value="1"/>
</dbReference>
<dbReference type="Proteomes" id="UP000469215">
    <property type="component" value="Unassembled WGS sequence"/>
</dbReference>
<dbReference type="GO" id="GO:0070006">
    <property type="term" value="F:metalloaminopeptidase activity"/>
    <property type="evidence" value="ECO:0007669"/>
    <property type="project" value="InterPro"/>
</dbReference>
<name>A0A6N9HB46_9MICO</name>
<keyword evidence="6" id="KW-0378">Hydrolase</keyword>
<evidence type="ECO:0000256" key="9">
    <source>
        <dbReference type="SAM" id="MobiDB-lite"/>
    </source>
</evidence>
<evidence type="ECO:0000259" key="10">
    <source>
        <dbReference type="SMART" id="SM01011"/>
    </source>
</evidence>
<comment type="catalytic activity">
    <reaction evidence="1">
        <text>Release of any N-terminal amino acid, including proline, that is linked to proline, even from a dipeptide or tripeptide.</text>
        <dbReference type="EC" id="3.4.11.9"/>
    </reaction>
</comment>
<evidence type="ECO:0000256" key="8">
    <source>
        <dbReference type="RuleBase" id="RU000590"/>
    </source>
</evidence>
<dbReference type="CDD" id="cd01087">
    <property type="entry name" value="Prolidase"/>
    <property type="match status" value="1"/>
</dbReference>
<evidence type="ECO:0000256" key="7">
    <source>
        <dbReference type="ARBA" id="ARBA00023211"/>
    </source>
</evidence>
<evidence type="ECO:0000256" key="2">
    <source>
        <dbReference type="ARBA" id="ARBA00001936"/>
    </source>
</evidence>
<proteinExistence type="inferred from homology"/>
<dbReference type="Pfam" id="PF00557">
    <property type="entry name" value="Peptidase_M24"/>
    <property type="match status" value="1"/>
</dbReference>
<dbReference type="SUPFAM" id="SSF55920">
    <property type="entry name" value="Creatinase/aminopeptidase"/>
    <property type="match status" value="1"/>
</dbReference>
<evidence type="ECO:0000313" key="12">
    <source>
        <dbReference type="Proteomes" id="UP000469215"/>
    </source>
</evidence>
<dbReference type="GO" id="GO:0005829">
    <property type="term" value="C:cytosol"/>
    <property type="evidence" value="ECO:0007669"/>
    <property type="project" value="TreeGrafter"/>
</dbReference>
<comment type="cofactor">
    <cofactor evidence="2">
        <name>Mn(2+)</name>
        <dbReference type="ChEBI" id="CHEBI:29035"/>
    </cofactor>
</comment>
<evidence type="ECO:0000313" key="11">
    <source>
        <dbReference type="EMBL" id="MYM20792.1"/>
    </source>
</evidence>
<keyword evidence="5 8" id="KW-0479">Metal-binding</keyword>
<dbReference type="EC" id="3.4.11.9" evidence="4"/>
<comment type="similarity">
    <text evidence="3 8">Belongs to the peptidase M24B family.</text>
</comment>
<dbReference type="SUPFAM" id="SSF53092">
    <property type="entry name" value="Creatinase/prolidase N-terminal domain"/>
    <property type="match status" value="1"/>
</dbReference>
<evidence type="ECO:0000256" key="3">
    <source>
        <dbReference type="ARBA" id="ARBA00008766"/>
    </source>
</evidence>
<keyword evidence="12" id="KW-1185">Reference proteome</keyword>
<dbReference type="InterPro" id="IPR000994">
    <property type="entry name" value="Pept_M24"/>
</dbReference>
<protein>
    <recommendedName>
        <fullName evidence="4">Xaa-Pro aminopeptidase</fullName>
        <ecNumber evidence="4">3.4.11.9</ecNumber>
    </recommendedName>
</protein>
<dbReference type="InterPro" id="IPR029149">
    <property type="entry name" value="Creatin/AminoP/Spt16_N"/>
</dbReference>
<dbReference type="EMBL" id="WWEQ01000077">
    <property type="protein sequence ID" value="MYM20792.1"/>
    <property type="molecule type" value="Genomic_DNA"/>
</dbReference>
<dbReference type="InterPro" id="IPR036005">
    <property type="entry name" value="Creatinase/aminopeptidase-like"/>
</dbReference>
<dbReference type="InterPro" id="IPR001131">
    <property type="entry name" value="Peptidase_M24B_aminopep-P_CS"/>
</dbReference>
<feature type="domain" description="Aminopeptidase P N-terminal" evidence="10">
    <location>
        <begin position="62"/>
        <end position="208"/>
    </location>
</feature>
<dbReference type="InterPro" id="IPR052433">
    <property type="entry name" value="X-Pro_dipept-like"/>
</dbReference>
<dbReference type="GO" id="GO:0006508">
    <property type="term" value="P:proteolysis"/>
    <property type="evidence" value="ECO:0007669"/>
    <property type="project" value="TreeGrafter"/>
</dbReference>
<comment type="caution">
    <text evidence="11">The sequence shown here is derived from an EMBL/GenBank/DDBJ whole genome shotgun (WGS) entry which is preliminary data.</text>
</comment>
<accession>A0A6N9HB46</accession>
<dbReference type="Gene3D" id="3.90.230.10">
    <property type="entry name" value="Creatinase/methionine aminopeptidase superfamily"/>
    <property type="match status" value="1"/>
</dbReference>
<evidence type="ECO:0000256" key="4">
    <source>
        <dbReference type="ARBA" id="ARBA00012574"/>
    </source>
</evidence>
<dbReference type="RefSeq" id="WP_160954204.1">
    <property type="nucleotide sequence ID" value="NZ_WWEQ01000077.1"/>
</dbReference>
<dbReference type="PROSITE" id="PS00491">
    <property type="entry name" value="PROLINE_PEPTIDASE"/>
    <property type="match status" value="1"/>
</dbReference>